<dbReference type="PANTHER" id="PTHR33164:SF43">
    <property type="entry name" value="HTH-TYPE TRANSCRIPTIONAL REPRESSOR YETL"/>
    <property type="match status" value="1"/>
</dbReference>
<dbReference type="PANTHER" id="PTHR33164">
    <property type="entry name" value="TRANSCRIPTIONAL REGULATOR, MARR FAMILY"/>
    <property type="match status" value="1"/>
</dbReference>
<feature type="domain" description="HTH marR-type" evidence="1">
    <location>
        <begin position="6"/>
        <end position="144"/>
    </location>
</feature>
<evidence type="ECO:0000313" key="2">
    <source>
        <dbReference type="EMBL" id="MFI6498070.1"/>
    </source>
</evidence>
<dbReference type="RefSeq" id="WP_397081330.1">
    <property type="nucleotide sequence ID" value="NZ_JBITGY010000003.1"/>
</dbReference>
<name>A0ABW7YQ68_9ACTN</name>
<dbReference type="InterPro" id="IPR036390">
    <property type="entry name" value="WH_DNA-bd_sf"/>
</dbReference>
<reference evidence="2 3" key="1">
    <citation type="submission" date="2024-10" db="EMBL/GenBank/DDBJ databases">
        <title>The Natural Products Discovery Center: Release of the First 8490 Sequenced Strains for Exploring Actinobacteria Biosynthetic Diversity.</title>
        <authorList>
            <person name="Kalkreuter E."/>
            <person name="Kautsar S.A."/>
            <person name="Yang D."/>
            <person name="Bader C.D."/>
            <person name="Teijaro C.N."/>
            <person name="Fluegel L."/>
            <person name="Davis C.M."/>
            <person name="Simpson J.R."/>
            <person name="Lauterbach L."/>
            <person name="Steele A.D."/>
            <person name="Gui C."/>
            <person name="Meng S."/>
            <person name="Li G."/>
            <person name="Viehrig K."/>
            <person name="Ye F."/>
            <person name="Su P."/>
            <person name="Kiefer A.F."/>
            <person name="Nichols A."/>
            <person name="Cepeda A.J."/>
            <person name="Yan W."/>
            <person name="Fan B."/>
            <person name="Jiang Y."/>
            <person name="Adhikari A."/>
            <person name="Zheng C.-J."/>
            <person name="Schuster L."/>
            <person name="Cowan T.M."/>
            <person name="Smanski M.J."/>
            <person name="Chevrette M.G."/>
            <person name="De Carvalho L.P.S."/>
            <person name="Shen B."/>
        </authorList>
    </citation>
    <scope>NUCLEOTIDE SEQUENCE [LARGE SCALE GENOMIC DNA]</scope>
    <source>
        <strain evidence="2 3">NPDC050545</strain>
    </source>
</reference>
<evidence type="ECO:0000259" key="1">
    <source>
        <dbReference type="PROSITE" id="PS50995"/>
    </source>
</evidence>
<accession>A0ABW7YQ68</accession>
<keyword evidence="3" id="KW-1185">Reference proteome</keyword>
<dbReference type="SUPFAM" id="SSF46785">
    <property type="entry name" value="Winged helix' DNA-binding domain"/>
    <property type="match status" value="1"/>
</dbReference>
<evidence type="ECO:0000313" key="3">
    <source>
        <dbReference type="Proteomes" id="UP001612741"/>
    </source>
</evidence>
<dbReference type="Gene3D" id="1.10.10.10">
    <property type="entry name" value="Winged helix-like DNA-binding domain superfamily/Winged helix DNA-binding domain"/>
    <property type="match status" value="1"/>
</dbReference>
<dbReference type="EMBL" id="JBITGY010000003">
    <property type="protein sequence ID" value="MFI6498070.1"/>
    <property type="molecule type" value="Genomic_DNA"/>
</dbReference>
<dbReference type="Pfam" id="PF12802">
    <property type="entry name" value="MarR_2"/>
    <property type="match status" value="1"/>
</dbReference>
<sequence length="145" mass="15788">MTGRYLTEAALTVYRLNGQFQAAGDSLARPVGMTVAWWQVLSAVLEEPMPVAAIARLRGLNRQGVQRIADLLVDNGLAEYEPNPAHRRAKLLMPTAEGRAAITRIDPDLAALADRVLEELGHDAFMEIIDGMKRLSAALDRVSGP</sequence>
<gene>
    <name evidence="2" type="ORF">ACIBG2_11820</name>
</gene>
<dbReference type="SMART" id="SM00347">
    <property type="entry name" value="HTH_MARR"/>
    <property type="match status" value="1"/>
</dbReference>
<dbReference type="PROSITE" id="PS50995">
    <property type="entry name" value="HTH_MARR_2"/>
    <property type="match status" value="1"/>
</dbReference>
<dbReference type="InterPro" id="IPR039422">
    <property type="entry name" value="MarR/SlyA-like"/>
</dbReference>
<comment type="caution">
    <text evidence="2">The sequence shown here is derived from an EMBL/GenBank/DDBJ whole genome shotgun (WGS) entry which is preliminary data.</text>
</comment>
<protein>
    <submittedName>
        <fullName evidence="2">MarR family winged helix-turn-helix transcriptional regulator</fullName>
    </submittedName>
</protein>
<dbReference type="InterPro" id="IPR036388">
    <property type="entry name" value="WH-like_DNA-bd_sf"/>
</dbReference>
<dbReference type="InterPro" id="IPR000835">
    <property type="entry name" value="HTH_MarR-typ"/>
</dbReference>
<organism evidence="2 3">
    <name type="scientific">Nonomuraea typhae</name>
    <dbReference type="NCBI Taxonomy" id="2603600"/>
    <lineage>
        <taxon>Bacteria</taxon>
        <taxon>Bacillati</taxon>
        <taxon>Actinomycetota</taxon>
        <taxon>Actinomycetes</taxon>
        <taxon>Streptosporangiales</taxon>
        <taxon>Streptosporangiaceae</taxon>
        <taxon>Nonomuraea</taxon>
    </lineage>
</organism>
<proteinExistence type="predicted"/>
<dbReference type="Proteomes" id="UP001612741">
    <property type="component" value="Unassembled WGS sequence"/>
</dbReference>